<proteinExistence type="predicted"/>
<protein>
    <submittedName>
        <fullName evidence="1">14618_t:CDS:1</fullName>
    </submittedName>
</protein>
<comment type="caution">
    <text evidence="1">The sequence shown here is derived from an EMBL/GenBank/DDBJ whole genome shotgun (WGS) entry which is preliminary data.</text>
</comment>
<keyword evidence="2" id="KW-1185">Reference proteome</keyword>
<organism evidence="1 2">
    <name type="scientific">Funneliformis geosporum</name>
    <dbReference type="NCBI Taxonomy" id="1117311"/>
    <lineage>
        <taxon>Eukaryota</taxon>
        <taxon>Fungi</taxon>
        <taxon>Fungi incertae sedis</taxon>
        <taxon>Mucoromycota</taxon>
        <taxon>Glomeromycotina</taxon>
        <taxon>Glomeromycetes</taxon>
        <taxon>Glomerales</taxon>
        <taxon>Glomeraceae</taxon>
        <taxon>Funneliformis</taxon>
    </lineage>
</organism>
<evidence type="ECO:0000313" key="1">
    <source>
        <dbReference type="EMBL" id="CAI2179720.1"/>
    </source>
</evidence>
<reference evidence="1" key="1">
    <citation type="submission" date="2022-08" db="EMBL/GenBank/DDBJ databases">
        <authorList>
            <person name="Kallberg Y."/>
            <person name="Tangrot J."/>
            <person name="Rosling A."/>
        </authorList>
    </citation>
    <scope>NUCLEOTIDE SEQUENCE</scope>
    <source>
        <strain evidence="1">Wild A</strain>
    </source>
</reference>
<dbReference type="EMBL" id="CAMKVN010002133">
    <property type="protein sequence ID" value="CAI2179720.1"/>
    <property type="molecule type" value="Genomic_DNA"/>
</dbReference>
<name>A0A9W4WQY4_9GLOM</name>
<sequence>MTSNIPQTQVTEQPASYLLLSTPTQTLTSKPKPKPTFATLPPELYDFIFIHCKLQDLHFNLRCANKLFYNLVSPYIIYQLRSALITEPLLQKYDQEVSIQGDVLNIKLKLKIPPFEIFPWNIKMKLCTSTKKVVTKIVKVVKQHEKKHEIGVEIMDEENNLSKKKWTWIDC</sequence>
<evidence type="ECO:0000313" key="2">
    <source>
        <dbReference type="Proteomes" id="UP001153678"/>
    </source>
</evidence>
<accession>A0A9W4WQY4</accession>
<gene>
    <name evidence="1" type="ORF">FWILDA_LOCUS9229</name>
</gene>
<dbReference type="OrthoDB" id="2348062at2759"/>
<dbReference type="Proteomes" id="UP001153678">
    <property type="component" value="Unassembled WGS sequence"/>
</dbReference>
<dbReference type="AlphaFoldDB" id="A0A9W4WQY4"/>